<dbReference type="PANTHER" id="PTHR11575">
    <property type="entry name" value="5'-NUCLEOTIDASE-RELATED"/>
    <property type="match status" value="1"/>
</dbReference>
<dbReference type="InterPro" id="IPR004843">
    <property type="entry name" value="Calcineurin-like_PHP"/>
</dbReference>
<gene>
    <name evidence="3" type="ORF">QOZ92_002380</name>
</gene>
<dbReference type="InterPro" id="IPR006146">
    <property type="entry name" value="5'-Nucleotdase_CS"/>
</dbReference>
<dbReference type="PROSITE" id="PS00785">
    <property type="entry name" value="5_NUCLEOTIDASE_1"/>
    <property type="match status" value="1"/>
</dbReference>
<comment type="similarity">
    <text evidence="1">Belongs to the 5'-nucleotidase family.</text>
</comment>
<reference evidence="3 4" key="1">
    <citation type="submission" date="2023-07" db="EMBL/GenBank/DDBJ databases">
        <title>Genomic Encyclopedia of Type Strains, Phase IV (KMG-IV): sequencing the most valuable type-strain genomes for metagenomic binning, comparative biology and taxonomic classification.</title>
        <authorList>
            <person name="Goeker M."/>
        </authorList>
    </citation>
    <scope>NUCLEOTIDE SEQUENCE [LARGE SCALE GENOMIC DNA]</scope>
    <source>
        <strain evidence="3 4">DSM 15049</strain>
    </source>
</reference>
<evidence type="ECO:0000313" key="3">
    <source>
        <dbReference type="EMBL" id="MDQ0557254.1"/>
    </source>
</evidence>
<evidence type="ECO:0000259" key="2">
    <source>
        <dbReference type="Pfam" id="PF00149"/>
    </source>
</evidence>
<dbReference type="PROSITE" id="PS51257">
    <property type="entry name" value="PROKAR_LIPOPROTEIN"/>
    <property type="match status" value="1"/>
</dbReference>
<name>A0ABU0N2Z4_9FIRM</name>
<dbReference type="InterPro" id="IPR029052">
    <property type="entry name" value="Metallo-depent_PP-like"/>
</dbReference>
<dbReference type="SUPFAM" id="SSF56300">
    <property type="entry name" value="Metallo-dependent phosphatases"/>
    <property type="match status" value="1"/>
</dbReference>
<dbReference type="Pfam" id="PF00149">
    <property type="entry name" value="Metallophos"/>
    <property type="match status" value="1"/>
</dbReference>
<dbReference type="PRINTS" id="PR01607">
    <property type="entry name" value="APYRASEFAMLY"/>
</dbReference>
<dbReference type="EMBL" id="JAUSWG010000010">
    <property type="protein sequence ID" value="MDQ0557254.1"/>
    <property type="molecule type" value="Genomic_DNA"/>
</dbReference>
<protein>
    <submittedName>
        <fullName evidence="3">2',3'-cyclic-nucleotide 2'-phosphodiesterase (5'-nucleotidase family)</fullName>
    </submittedName>
</protein>
<evidence type="ECO:0000256" key="1">
    <source>
        <dbReference type="RuleBase" id="RU362119"/>
    </source>
</evidence>
<dbReference type="RefSeq" id="WP_307508066.1">
    <property type="nucleotide sequence ID" value="NZ_BAAACE010000005.1"/>
</dbReference>
<keyword evidence="1" id="KW-0378">Hydrolase</keyword>
<keyword evidence="1" id="KW-0547">Nucleotide-binding</keyword>
<organism evidence="3 4">
    <name type="scientific">Paraclostridium ghonii</name>
    <dbReference type="NCBI Taxonomy" id="29358"/>
    <lineage>
        <taxon>Bacteria</taxon>
        <taxon>Bacillati</taxon>
        <taxon>Bacillota</taxon>
        <taxon>Clostridia</taxon>
        <taxon>Peptostreptococcales</taxon>
        <taxon>Peptostreptococcaceae</taxon>
        <taxon>Paraclostridium</taxon>
    </lineage>
</organism>
<proteinExistence type="inferred from homology"/>
<dbReference type="InterPro" id="IPR006179">
    <property type="entry name" value="5_nucleotidase/apyrase"/>
</dbReference>
<evidence type="ECO:0000313" key="4">
    <source>
        <dbReference type="Proteomes" id="UP001232584"/>
    </source>
</evidence>
<keyword evidence="4" id="KW-1185">Reference proteome</keyword>
<feature type="domain" description="Calcineurin-like phosphoesterase" evidence="2">
    <location>
        <begin position="29"/>
        <end position="275"/>
    </location>
</feature>
<dbReference type="Gene3D" id="3.60.21.10">
    <property type="match status" value="1"/>
</dbReference>
<dbReference type="PANTHER" id="PTHR11575:SF6">
    <property type="entry name" value="2',3'-CYCLIC-NUCLEOTIDE 2'-PHOSPHODIESTERASE_3'-NUCLEOTIDASE"/>
    <property type="match status" value="1"/>
</dbReference>
<comment type="caution">
    <text evidence="3">The sequence shown here is derived from an EMBL/GenBank/DDBJ whole genome shotgun (WGS) entry which is preliminary data.</text>
</comment>
<dbReference type="Proteomes" id="UP001232584">
    <property type="component" value="Unassembled WGS sequence"/>
</dbReference>
<sequence length="472" mass="53057">MNKKLICTIIGVATILVAGCTSTKTTDVNILATTDLHGVLPNELSEYVVNEKKKDKNITLVDAGDFYDNEFGVSGDMLKFGDQICEDYKNNNIQYRDMPLAKEMKDIGYDTVTLGNHEFVGNKQLLDNMITSFENQGISVLSANTYKKNGDSYIKPYVIKEIKTPQGTVKVGILGLTIKEVGESKKWDGDKLVKTDSLELKDKEGYNGELYMNDLVEDAKKWVKVMKEKDKADVVVAVAHTGEKPKKPRNPGNRIQDLATQVDGIDAIVAGHNHDQIKQHDYKNKSGENVIVTEPGKHGECISKINLKLEKNKDKWEVINKSSDIVQFEKSKKALSQMCDNIGKFGGPIFEQEDKLGEKISFGKILKFKWNKLYVFSPKTSREKIYNTVGYKFLNIAESDEPQLVFMNGNEVVLYLSGNEKGDPYSFDFKESDFKDGILTIRADKNDCFRIEKGKNNPITNMVGTKLCYVSN</sequence>
<accession>A0ABU0N2Z4</accession>